<dbReference type="EMBL" id="CABVIN010000002">
    <property type="protein sequence ID" value="VVO87357.1"/>
    <property type="molecule type" value="Genomic_DNA"/>
</dbReference>
<evidence type="ECO:0000313" key="2">
    <source>
        <dbReference type="Proteomes" id="UP000377224"/>
    </source>
</evidence>
<dbReference type="AlphaFoldDB" id="A0A5E7JJ83"/>
<proteinExistence type="predicted"/>
<reference evidence="1 2" key="1">
    <citation type="submission" date="2019-09" db="EMBL/GenBank/DDBJ databases">
        <authorList>
            <person name="Chandra G."/>
            <person name="Truman W A."/>
        </authorList>
    </citation>
    <scope>NUCLEOTIDE SEQUENCE [LARGE SCALE GENOMIC DNA]</scope>
    <source>
        <strain evidence="1">PS896</strain>
    </source>
</reference>
<evidence type="ECO:0000313" key="1">
    <source>
        <dbReference type="EMBL" id="VVO87357.1"/>
    </source>
</evidence>
<organism evidence="1 2">
    <name type="scientific">Pseudomonas fluorescens</name>
    <dbReference type="NCBI Taxonomy" id="294"/>
    <lineage>
        <taxon>Bacteria</taxon>
        <taxon>Pseudomonadati</taxon>
        <taxon>Pseudomonadota</taxon>
        <taxon>Gammaproteobacteria</taxon>
        <taxon>Pseudomonadales</taxon>
        <taxon>Pseudomonadaceae</taxon>
        <taxon>Pseudomonas</taxon>
    </lineage>
</organism>
<dbReference type="Proteomes" id="UP000377224">
    <property type="component" value="Unassembled WGS sequence"/>
</dbReference>
<sequence>MASDQASTTPTCCDCGRAMLKAKKVHEGQRYCATCYPRLFKRRMCAGCENFARLPIFDLSARCGGCARNRPCVRCQKVEFKIGLMTQYGPACKACARYFRVPAPCEVCGKLSRQLAQNQITGLRSCPKCSGPDAATCPSCRRHRVLVESAQGEKLCKPCSYEGTRPCGTCGTDMPAGRGHECEHCYWRRTLRSRLAIDQQGFASPEVGALFVSFGEWLEREMDVKKAAARVHTYFDFFSQIDHLWGRIPSYEALLEHFHAGGLRRAEVPMRWLVEAHGVRATADAREAHSEQRRLDELLSQVTGQWESDVLTKYHRALIAKLSQHDVQLRSVRLAIRSAVNFLNQVQLTGGALPTQRTLESFWRHWPGQVAAVTGFINFLNKTLNLKLDPRPNEKWLKAAKRHKSERELIDLFKNRYEVRDFEAKWIVKGLAYFHGIRRANRKSLDFRPASFREVAGFQVDFAGSTLWVPSAESYGSTHVDAETLGAATLLIAGSGDHAR</sequence>
<gene>
    <name evidence="1" type="ORF">PS896_02137</name>
</gene>
<accession>A0A5E7JJ83</accession>
<name>A0A5E7JJ83_PSEFL</name>
<protein>
    <submittedName>
        <fullName evidence="1">Uncharacterized protein</fullName>
    </submittedName>
</protein>